<proteinExistence type="predicted"/>
<gene>
    <name evidence="1" type="ORF">LTS18_008734</name>
</gene>
<feature type="non-terminal residue" evidence="1">
    <location>
        <position position="1"/>
    </location>
</feature>
<comment type="caution">
    <text evidence="1">The sequence shown here is derived from an EMBL/GenBank/DDBJ whole genome shotgun (WGS) entry which is preliminary data.</text>
</comment>
<evidence type="ECO:0000313" key="1">
    <source>
        <dbReference type="EMBL" id="KAK3060353.1"/>
    </source>
</evidence>
<evidence type="ECO:0000313" key="2">
    <source>
        <dbReference type="Proteomes" id="UP001186974"/>
    </source>
</evidence>
<keyword evidence="2" id="KW-1185">Reference proteome</keyword>
<sequence length="231" mass="25860">RIDSELDRLDVLLCNAGVATSEYRQAEDSEMTITVNVVSTFLLSLLLVLKMKATASRYNTTPRLSIVSSEVHFLTTFPERNSPDSVFAALNDSKRARMNDRYNVSKLLEVLIVRALVAEYFPSPSPNAGQGQIIMNYMNPGFCHSELMREAPKVLYPFKPLLARATEVGSRTLVYAAAAGWESHGKYLSNARVEDPAPFVTSEEGRIATERVWGELKEKLERIEPGLFTRL</sequence>
<reference evidence="1" key="1">
    <citation type="submission" date="2024-09" db="EMBL/GenBank/DDBJ databases">
        <title>Black Yeasts Isolated from many extreme environments.</title>
        <authorList>
            <person name="Coleine C."/>
            <person name="Stajich J.E."/>
            <person name="Selbmann L."/>
        </authorList>
    </citation>
    <scope>NUCLEOTIDE SEQUENCE</scope>
    <source>
        <strain evidence="1">CCFEE 5737</strain>
    </source>
</reference>
<protein>
    <submittedName>
        <fullName evidence="1">Uncharacterized protein</fullName>
    </submittedName>
</protein>
<accession>A0ACC3D1B5</accession>
<name>A0ACC3D1B5_9PEZI</name>
<organism evidence="1 2">
    <name type="scientific">Coniosporium uncinatum</name>
    <dbReference type="NCBI Taxonomy" id="93489"/>
    <lineage>
        <taxon>Eukaryota</taxon>
        <taxon>Fungi</taxon>
        <taxon>Dikarya</taxon>
        <taxon>Ascomycota</taxon>
        <taxon>Pezizomycotina</taxon>
        <taxon>Dothideomycetes</taxon>
        <taxon>Dothideomycetes incertae sedis</taxon>
        <taxon>Coniosporium</taxon>
    </lineage>
</organism>
<dbReference type="Proteomes" id="UP001186974">
    <property type="component" value="Unassembled WGS sequence"/>
</dbReference>
<dbReference type="EMBL" id="JAWDJW010008639">
    <property type="protein sequence ID" value="KAK3060353.1"/>
    <property type="molecule type" value="Genomic_DNA"/>
</dbReference>